<dbReference type="InParanoid" id="I1GWY7"/>
<dbReference type="eggNOG" id="ENOG502S0FK">
    <property type="taxonomic scope" value="Eukaryota"/>
</dbReference>
<reference evidence="3" key="3">
    <citation type="submission" date="2018-08" db="UniProtKB">
        <authorList>
            <consortium name="EnsemblPlants"/>
        </authorList>
    </citation>
    <scope>IDENTIFICATION</scope>
    <source>
        <strain evidence="3">cv. Bd21</strain>
    </source>
</reference>
<evidence type="ECO:0000313" key="2">
    <source>
        <dbReference type="EMBL" id="KQK17513.2"/>
    </source>
</evidence>
<proteinExistence type="predicted"/>
<dbReference type="Gramene" id="KQK17513">
    <property type="protein sequence ID" value="KQK17513"/>
    <property type="gene ID" value="BRADI_1g34940v3"/>
</dbReference>
<feature type="compositionally biased region" description="Basic and acidic residues" evidence="1">
    <location>
        <begin position="186"/>
        <end position="196"/>
    </location>
</feature>
<sequence>MDLGTENRIAALLLEEARQRRCRRTRKACWPICRNLMSGTAPILGSLPPQFSGFNKVANRVVEVDEMWRARKKELELESKTKSRINGRMQLRSEERKDDSRDELCASKIEQDRSYAMSSSSRDSDGSSYVDREDGLGDNEIEEFLRSRVKRGRGAIGSRMDEPGPYLTTPPSGRRDNSSSLDVPVEEWKRRVHGPEKPLFFRSKSSDEFQSTSKHQRGEKRKNDSNREREEKEKSRSKHHHHQHKKRRE</sequence>
<dbReference type="PANTHER" id="PTHR34684:SF2">
    <property type="match status" value="1"/>
</dbReference>
<accession>I1GWY7</accession>
<dbReference type="EMBL" id="CM000880">
    <property type="protein sequence ID" value="KQK17513.2"/>
    <property type="molecule type" value="Genomic_DNA"/>
</dbReference>
<evidence type="ECO:0000313" key="4">
    <source>
        <dbReference type="Proteomes" id="UP000008810"/>
    </source>
</evidence>
<dbReference type="OMA" id="HECSSEH"/>
<feature type="region of interest" description="Disordered" evidence="1">
    <location>
        <begin position="152"/>
        <end position="249"/>
    </location>
</feature>
<reference evidence="2" key="2">
    <citation type="submission" date="2017-06" db="EMBL/GenBank/DDBJ databases">
        <title>WGS assembly of Brachypodium distachyon.</title>
        <authorList>
            <consortium name="The International Brachypodium Initiative"/>
            <person name="Lucas S."/>
            <person name="Harmon-Smith M."/>
            <person name="Lail K."/>
            <person name="Tice H."/>
            <person name="Grimwood J."/>
            <person name="Bruce D."/>
            <person name="Barry K."/>
            <person name="Shu S."/>
            <person name="Lindquist E."/>
            <person name="Wang M."/>
            <person name="Pitluck S."/>
            <person name="Vogel J.P."/>
            <person name="Garvin D.F."/>
            <person name="Mockler T.C."/>
            <person name="Schmutz J."/>
            <person name="Rokhsar D."/>
            <person name="Bevan M.W."/>
        </authorList>
    </citation>
    <scope>NUCLEOTIDE SEQUENCE</scope>
    <source>
        <strain evidence="2">Bd21</strain>
    </source>
</reference>
<dbReference type="EnsemblPlants" id="KQK17513">
    <property type="protein sequence ID" value="KQK17513"/>
    <property type="gene ID" value="BRADI_1g34940v3"/>
</dbReference>
<dbReference type="HOGENOM" id="CLU_063137_0_0_1"/>
<feature type="compositionally biased region" description="Basic residues" evidence="1">
    <location>
        <begin position="235"/>
        <end position="249"/>
    </location>
</feature>
<name>I1GWY7_BRADI</name>
<feature type="region of interest" description="Disordered" evidence="1">
    <location>
        <begin position="107"/>
        <end position="135"/>
    </location>
</feature>
<reference evidence="2 3" key="1">
    <citation type="journal article" date="2010" name="Nature">
        <title>Genome sequencing and analysis of the model grass Brachypodium distachyon.</title>
        <authorList>
            <consortium name="International Brachypodium Initiative"/>
        </authorList>
    </citation>
    <scope>NUCLEOTIDE SEQUENCE [LARGE SCALE GENOMIC DNA]</scope>
    <source>
        <strain evidence="2 3">Bd21</strain>
    </source>
</reference>
<evidence type="ECO:0000256" key="1">
    <source>
        <dbReference type="SAM" id="MobiDB-lite"/>
    </source>
</evidence>
<dbReference type="Proteomes" id="UP000008810">
    <property type="component" value="Chromosome 1"/>
</dbReference>
<dbReference type="PANTHER" id="PTHR34684">
    <property type="entry name" value="OS08G0192200 PROTEIN"/>
    <property type="match status" value="1"/>
</dbReference>
<gene>
    <name evidence="2" type="ORF">BRADI_1g34940v3</name>
</gene>
<evidence type="ECO:0000313" key="3">
    <source>
        <dbReference type="EnsemblPlants" id="KQK17513"/>
    </source>
</evidence>
<organism evidence="2">
    <name type="scientific">Brachypodium distachyon</name>
    <name type="common">Purple false brome</name>
    <name type="synonym">Trachynia distachya</name>
    <dbReference type="NCBI Taxonomy" id="15368"/>
    <lineage>
        <taxon>Eukaryota</taxon>
        <taxon>Viridiplantae</taxon>
        <taxon>Streptophyta</taxon>
        <taxon>Embryophyta</taxon>
        <taxon>Tracheophyta</taxon>
        <taxon>Spermatophyta</taxon>
        <taxon>Magnoliopsida</taxon>
        <taxon>Liliopsida</taxon>
        <taxon>Poales</taxon>
        <taxon>Poaceae</taxon>
        <taxon>BOP clade</taxon>
        <taxon>Pooideae</taxon>
        <taxon>Stipodae</taxon>
        <taxon>Brachypodieae</taxon>
        <taxon>Brachypodium</taxon>
    </lineage>
</organism>
<feature type="compositionally biased region" description="Basic and acidic residues" evidence="1">
    <location>
        <begin position="221"/>
        <end position="234"/>
    </location>
</feature>
<dbReference type="OrthoDB" id="552995at2759"/>
<accession>A0A0Q3L2T9</accession>
<protein>
    <submittedName>
        <fullName evidence="2 3">Uncharacterized protein</fullName>
    </submittedName>
</protein>
<dbReference type="ExpressionAtlas" id="I1GWY7">
    <property type="expression patterns" value="baseline"/>
</dbReference>
<feature type="compositionally biased region" description="Basic and acidic residues" evidence="1">
    <location>
        <begin position="122"/>
        <end position="135"/>
    </location>
</feature>
<keyword evidence="4" id="KW-1185">Reference proteome</keyword>
<dbReference type="AlphaFoldDB" id="I1GWY7"/>
<dbReference type="STRING" id="15368.I1GWY7"/>